<dbReference type="AlphaFoldDB" id="A0A3E4Q477"/>
<evidence type="ECO:0000313" key="3">
    <source>
        <dbReference type="Proteomes" id="UP000260874"/>
    </source>
</evidence>
<accession>A0A3E4Q477</accession>
<gene>
    <name evidence="2" type="ORF">DXC91_05060</name>
</gene>
<evidence type="ECO:0000256" key="1">
    <source>
        <dbReference type="SAM" id="MobiDB-lite"/>
    </source>
</evidence>
<proteinExistence type="predicted"/>
<organism evidence="2 3">
    <name type="scientific">Bacteroides uniformis</name>
    <dbReference type="NCBI Taxonomy" id="820"/>
    <lineage>
        <taxon>Bacteria</taxon>
        <taxon>Pseudomonadati</taxon>
        <taxon>Bacteroidota</taxon>
        <taxon>Bacteroidia</taxon>
        <taxon>Bacteroidales</taxon>
        <taxon>Bacteroidaceae</taxon>
        <taxon>Bacteroides</taxon>
    </lineage>
</organism>
<reference evidence="2 3" key="1">
    <citation type="submission" date="2018-08" db="EMBL/GenBank/DDBJ databases">
        <title>A genome reference for cultivated species of the human gut microbiota.</title>
        <authorList>
            <person name="Zou Y."/>
            <person name="Xue W."/>
            <person name="Luo G."/>
        </authorList>
    </citation>
    <scope>NUCLEOTIDE SEQUENCE [LARGE SCALE GENOMIC DNA]</scope>
    <source>
        <strain evidence="2 3">TF09-22</strain>
    </source>
</reference>
<dbReference type="EMBL" id="QSRB01000003">
    <property type="protein sequence ID" value="RGK87145.1"/>
    <property type="molecule type" value="Genomic_DNA"/>
</dbReference>
<comment type="caution">
    <text evidence="2">The sequence shown here is derived from an EMBL/GenBank/DDBJ whole genome shotgun (WGS) entry which is preliminary data.</text>
</comment>
<feature type="region of interest" description="Disordered" evidence="1">
    <location>
        <begin position="36"/>
        <end position="59"/>
    </location>
</feature>
<evidence type="ECO:0000313" key="2">
    <source>
        <dbReference type="EMBL" id="RGK87145.1"/>
    </source>
</evidence>
<protein>
    <submittedName>
        <fullName evidence="2">Uncharacterized protein</fullName>
    </submittedName>
</protein>
<dbReference type="Proteomes" id="UP000260874">
    <property type="component" value="Unassembled WGS sequence"/>
</dbReference>
<sequence>MKCISCKILPFCERVIFRKKRRKQLVRQPCTASVNPKRFRQEKEPKKGKIKTKSTNINN</sequence>
<name>A0A3E4Q477_BACUN</name>